<gene>
    <name evidence="2" type="ORF">A9A59_0142</name>
</gene>
<name>A0A2A9HDS2_TEPT2</name>
<proteinExistence type="predicted"/>
<dbReference type="AlphaFoldDB" id="A0A2A9HDS2"/>
<keyword evidence="1" id="KW-0472">Membrane</keyword>
<keyword evidence="1" id="KW-0812">Transmembrane</keyword>
<evidence type="ECO:0000313" key="2">
    <source>
        <dbReference type="EMBL" id="PFG72949.1"/>
    </source>
</evidence>
<keyword evidence="3" id="KW-1185">Reference proteome</keyword>
<evidence type="ECO:0000313" key="3">
    <source>
        <dbReference type="Proteomes" id="UP000223071"/>
    </source>
</evidence>
<feature type="transmembrane region" description="Helical" evidence="1">
    <location>
        <begin position="32"/>
        <end position="58"/>
    </location>
</feature>
<dbReference type="Proteomes" id="UP000223071">
    <property type="component" value="Unassembled WGS sequence"/>
</dbReference>
<dbReference type="EMBL" id="PDJQ01000001">
    <property type="protein sequence ID" value="PFG72949.1"/>
    <property type="molecule type" value="Genomic_DNA"/>
</dbReference>
<accession>A0A2A9HDS2</accession>
<keyword evidence="1" id="KW-1133">Transmembrane helix</keyword>
<reference evidence="2 3" key="1">
    <citation type="submission" date="2017-09" db="EMBL/GenBank/DDBJ databases">
        <title>Sequencing the genomes of two abundant thermophiles in Great Basin hot springs: Thermocrinis jamiesonii and novel Chloroflexi Thermoflexus hugenholtzii.</title>
        <authorList>
            <person name="Hedlund B."/>
        </authorList>
    </citation>
    <scope>NUCLEOTIDE SEQUENCE [LARGE SCALE GENOMIC DNA]</scope>
    <source>
        <strain evidence="2 3">G233</strain>
    </source>
</reference>
<dbReference type="RefSeq" id="WP_098502443.1">
    <property type="nucleotide sequence ID" value="NZ_PDJQ01000001.1"/>
</dbReference>
<comment type="caution">
    <text evidence="2">The sequence shown here is derived from an EMBL/GenBank/DDBJ whole genome shotgun (WGS) entry which is preliminary data.</text>
</comment>
<organism evidence="2 3">
    <name type="scientific">Tepidiforma thermophila (strain KCTC 52669 / CGMCC 1.13589 / G233)</name>
    <dbReference type="NCBI Taxonomy" id="2761530"/>
    <lineage>
        <taxon>Bacteria</taxon>
        <taxon>Bacillati</taxon>
        <taxon>Chloroflexota</taxon>
        <taxon>Tepidiformia</taxon>
        <taxon>Tepidiformales</taxon>
        <taxon>Tepidiformaceae</taxon>
        <taxon>Tepidiforma</taxon>
    </lineage>
</organism>
<sequence>MAWTKPVMGIGATGLAFAAAFALHVVAGALDWAWLFGIAVALIYLLAAGFPAIALWAGGMRYRESREARVTYTLGTIIGMGLTLGALWATNDRSFGVWTFVLTPVLVAVVSALLLTLRAWREGEFARAQAR</sequence>
<feature type="transmembrane region" description="Helical" evidence="1">
    <location>
        <begin position="70"/>
        <end position="89"/>
    </location>
</feature>
<protein>
    <submittedName>
        <fullName evidence="2">Uncharacterized protein</fullName>
    </submittedName>
</protein>
<evidence type="ECO:0000256" key="1">
    <source>
        <dbReference type="SAM" id="Phobius"/>
    </source>
</evidence>
<feature type="transmembrane region" description="Helical" evidence="1">
    <location>
        <begin position="95"/>
        <end position="117"/>
    </location>
</feature>